<evidence type="ECO:0000313" key="2">
    <source>
        <dbReference type="EMBL" id="TFK98610.1"/>
    </source>
</evidence>
<feature type="region of interest" description="Disordered" evidence="1">
    <location>
        <begin position="161"/>
        <end position="270"/>
    </location>
</feature>
<feature type="compositionally biased region" description="Low complexity" evidence="1">
    <location>
        <begin position="223"/>
        <end position="246"/>
    </location>
</feature>
<reference evidence="2 3" key="1">
    <citation type="journal article" date="2019" name="Nat. Ecol. Evol.">
        <title>Megaphylogeny resolves global patterns of mushroom evolution.</title>
        <authorList>
            <person name="Varga T."/>
            <person name="Krizsan K."/>
            <person name="Foldi C."/>
            <person name="Dima B."/>
            <person name="Sanchez-Garcia M."/>
            <person name="Sanchez-Ramirez S."/>
            <person name="Szollosi G.J."/>
            <person name="Szarkandi J.G."/>
            <person name="Papp V."/>
            <person name="Albert L."/>
            <person name="Andreopoulos W."/>
            <person name="Angelini C."/>
            <person name="Antonin V."/>
            <person name="Barry K.W."/>
            <person name="Bougher N.L."/>
            <person name="Buchanan P."/>
            <person name="Buyck B."/>
            <person name="Bense V."/>
            <person name="Catcheside P."/>
            <person name="Chovatia M."/>
            <person name="Cooper J."/>
            <person name="Damon W."/>
            <person name="Desjardin D."/>
            <person name="Finy P."/>
            <person name="Geml J."/>
            <person name="Haridas S."/>
            <person name="Hughes K."/>
            <person name="Justo A."/>
            <person name="Karasinski D."/>
            <person name="Kautmanova I."/>
            <person name="Kiss B."/>
            <person name="Kocsube S."/>
            <person name="Kotiranta H."/>
            <person name="LaButti K.M."/>
            <person name="Lechner B.E."/>
            <person name="Liimatainen K."/>
            <person name="Lipzen A."/>
            <person name="Lukacs Z."/>
            <person name="Mihaltcheva S."/>
            <person name="Morgado L.N."/>
            <person name="Niskanen T."/>
            <person name="Noordeloos M.E."/>
            <person name="Ohm R.A."/>
            <person name="Ortiz-Santana B."/>
            <person name="Ovrebo C."/>
            <person name="Racz N."/>
            <person name="Riley R."/>
            <person name="Savchenko A."/>
            <person name="Shiryaev A."/>
            <person name="Soop K."/>
            <person name="Spirin V."/>
            <person name="Szebenyi C."/>
            <person name="Tomsovsky M."/>
            <person name="Tulloss R.E."/>
            <person name="Uehling J."/>
            <person name="Grigoriev I.V."/>
            <person name="Vagvolgyi C."/>
            <person name="Papp T."/>
            <person name="Martin F.M."/>
            <person name="Miettinen O."/>
            <person name="Hibbett D.S."/>
            <person name="Nagy L.G."/>
        </authorList>
    </citation>
    <scope>NUCLEOTIDE SEQUENCE [LARGE SCALE GENOMIC DNA]</scope>
    <source>
        <strain evidence="2 3">CBS 309.79</strain>
    </source>
</reference>
<dbReference type="STRING" id="1884261.A0A5C3QDV8"/>
<feature type="compositionally biased region" description="Basic residues" evidence="1">
    <location>
        <begin position="338"/>
        <end position="349"/>
    </location>
</feature>
<gene>
    <name evidence="2" type="ORF">BDV98DRAFT_572420</name>
</gene>
<protein>
    <submittedName>
        <fullName evidence="2">Uncharacterized protein</fullName>
    </submittedName>
</protein>
<feature type="region of interest" description="Disordered" evidence="1">
    <location>
        <begin position="330"/>
        <end position="365"/>
    </location>
</feature>
<name>A0A5C3QDV8_9AGAR</name>
<organism evidence="2 3">
    <name type="scientific">Pterulicium gracile</name>
    <dbReference type="NCBI Taxonomy" id="1884261"/>
    <lineage>
        <taxon>Eukaryota</taxon>
        <taxon>Fungi</taxon>
        <taxon>Dikarya</taxon>
        <taxon>Basidiomycota</taxon>
        <taxon>Agaricomycotina</taxon>
        <taxon>Agaricomycetes</taxon>
        <taxon>Agaricomycetidae</taxon>
        <taxon>Agaricales</taxon>
        <taxon>Pleurotineae</taxon>
        <taxon>Pterulaceae</taxon>
        <taxon>Pterulicium</taxon>
    </lineage>
</organism>
<evidence type="ECO:0000256" key="1">
    <source>
        <dbReference type="SAM" id="MobiDB-lite"/>
    </source>
</evidence>
<dbReference type="OrthoDB" id="3270344at2759"/>
<sequence>MEYWDAHPSVCPKRRDQYTFAHSTMDQSTAITRGVKRRRAKRTQEERIAYLRDDPYVAQYEAYKVLCASCNKWIRLRPNSTYCSIPWDAHRKSCLARKLPKNSSSVDDRNEALRRDPDVLNYDAQQVHCRICSNWVNISPHDHVRGMQMWLQHRSSCRSNTANVRSGYPTTHPPPPAHQQTSMSARDAGPNFFSRPGSSSASMSHSGGSTCSRSPIILPPLEPKSLSLSRRSPLHSPATSHASASPKPREDGWNTSEEGQPHRFHGASQRELELRADPYIKAVERHQVLCRLCERWVRLMPDSAQLWVQHREQCLAKRGSKSEAIEGVIPTDHQAEHCHRRRSVSSGKRRREDGSEDGDDSDSMHVDELARYRVRHPAGVTTPVASSVSARTRLVEPISISPRQSRVRGSRRTSNAFDISSQPNRTSFVLTSIQHLFQSSYEPTDVLSFSSLLAYLNTAMPPDKFEEFETPEVAKIVYSLSQKRRIVVEGDNLRPVFD</sequence>
<dbReference type="Proteomes" id="UP000305067">
    <property type="component" value="Unassembled WGS sequence"/>
</dbReference>
<keyword evidence="3" id="KW-1185">Reference proteome</keyword>
<dbReference type="AlphaFoldDB" id="A0A5C3QDV8"/>
<dbReference type="EMBL" id="ML178838">
    <property type="protein sequence ID" value="TFK98610.1"/>
    <property type="molecule type" value="Genomic_DNA"/>
</dbReference>
<accession>A0A5C3QDV8</accession>
<evidence type="ECO:0000313" key="3">
    <source>
        <dbReference type="Proteomes" id="UP000305067"/>
    </source>
</evidence>
<feature type="compositionally biased region" description="Low complexity" evidence="1">
    <location>
        <begin position="194"/>
        <end position="216"/>
    </location>
</feature>
<proteinExistence type="predicted"/>